<proteinExistence type="predicted"/>
<comment type="caution">
    <text evidence="1">The sequence shown here is derived from an EMBL/GenBank/DDBJ whole genome shotgun (WGS) entry which is preliminary data.</text>
</comment>
<organism evidence="1 2">
    <name type="scientific">Nonomuraea monospora</name>
    <dbReference type="NCBI Taxonomy" id="568818"/>
    <lineage>
        <taxon>Bacteria</taxon>
        <taxon>Bacillati</taxon>
        <taxon>Actinomycetota</taxon>
        <taxon>Actinomycetes</taxon>
        <taxon>Streptosporangiales</taxon>
        <taxon>Streptosporangiaceae</taxon>
        <taxon>Nonomuraea</taxon>
    </lineage>
</organism>
<evidence type="ECO:0000313" key="2">
    <source>
        <dbReference type="Proteomes" id="UP001499843"/>
    </source>
</evidence>
<protein>
    <submittedName>
        <fullName evidence="1">Uncharacterized protein</fullName>
    </submittedName>
</protein>
<reference evidence="1 2" key="1">
    <citation type="journal article" date="2019" name="Int. J. Syst. Evol. Microbiol.">
        <title>The Global Catalogue of Microorganisms (GCM) 10K type strain sequencing project: providing services to taxonomists for standard genome sequencing and annotation.</title>
        <authorList>
            <consortium name="The Broad Institute Genomics Platform"/>
            <consortium name="The Broad Institute Genome Sequencing Center for Infectious Disease"/>
            <person name="Wu L."/>
            <person name="Ma J."/>
        </authorList>
    </citation>
    <scope>NUCLEOTIDE SEQUENCE [LARGE SCALE GENOMIC DNA]</scope>
    <source>
        <strain evidence="1 2">JCM 16114</strain>
    </source>
</reference>
<keyword evidence="2" id="KW-1185">Reference proteome</keyword>
<dbReference type="EMBL" id="BAAAQX010000039">
    <property type="protein sequence ID" value="GAA2214251.1"/>
    <property type="molecule type" value="Genomic_DNA"/>
</dbReference>
<gene>
    <name evidence="1" type="ORF">GCM10009850_097160</name>
</gene>
<name>A0ABN3CXN0_9ACTN</name>
<dbReference type="Proteomes" id="UP001499843">
    <property type="component" value="Unassembled WGS sequence"/>
</dbReference>
<evidence type="ECO:0000313" key="1">
    <source>
        <dbReference type="EMBL" id="GAA2214251.1"/>
    </source>
</evidence>
<accession>A0ABN3CXN0</accession>
<sequence>MSRCSPAPNSAVASAAARALAGIDGLPGGHLAIMRDVLDDDRRHSYWGGVTAISEDLELRALLTERVARA</sequence>